<reference evidence="7" key="1">
    <citation type="submission" date="2009-08" db="EMBL/GenBank/DDBJ databases">
        <title>Annotation of Salpingoeca rosetta.</title>
        <authorList>
            <consortium name="The Broad Institute Genome Sequencing Platform"/>
            <person name="Russ C."/>
            <person name="Cuomo C."/>
            <person name="Burger G."/>
            <person name="Gray M.W."/>
            <person name="Holland P.W.H."/>
            <person name="King N."/>
            <person name="Lang F.B.F."/>
            <person name="Roger A.J."/>
            <person name="Ruiz-Trillo I."/>
            <person name="Young S.K."/>
            <person name="Zeng Q."/>
            <person name="Gargeya S."/>
            <person name="Alvarado L."/>
            <person name="Berlin A."/>
            <person name="Chapman S.B."/>
            <person name="Chen Z."/>
            <person name="Freedman E."/>
            <person name="Gellesch M."/>
            <person name="Goldberg J."/>
            <person name="Griggs A."/>
            <person name="Gujja S."/>
            <person name="Heilman E."/>
            <person name="Heiman D."/>
            <person name="Howarth C."/>
            <person name="Mehta T."/>
            <person name="Neiman D."/>
            <person name="Pearson M."/>
            <person name="Roberts A."/>
            <person name="Saif S."/>
            <person name="Shea T."/>
            <person name="Shenoy N."/>
            <person name="Sisk P."/>
            <person name="Stolte C."/>
            <person name="Sykes S."/>
            <person name="White J."/>
            <person name="Yandava C."/>
            <person name="Haas B."/>
            <person name="Nusbaum C."/>
            <person name="Birren B."/>
        </authorList>
    </citation>
    <scope>NUCLEOTIDE SEQUENCE [LARGE SCALE GENOMIC DNA]</scope>
    <source>
        <strain evidence="7">ATCC 50818</strain>
    </source>
</reference>
<keyword evidence="8" id="KW-1185">Reference proteome</keyword>
<dbReference type="KEGG" id="sre:PTSG_02857"/>
<keyword evidence="7" id="KW-0808">Transferase</keyword>
<gene>
    <name evidence="7" type="ORF">PTSG_02857</name>
</gene>
<dbReference type="InterPro" id="IPR000719">
    <property type="entry name" value="Prot_kinase_dom"/>
</dbReference>
<dbReference type="GeneID" id="16076953"/>
<feature type="compositionally biased region" description="Low complexity" evidence="5">
    <location>
        <begin position="38"/>
        <end position="50"/>
    </location>
</feature>
<dbReference type="PANTHER" id="PTHR44329:SF214">
    <property type="entry name" value="PROTEIN KINASE DOMAIN-CONTAINING PROTEIN"/>
    <property type="match status" value="1"/>
</dbReference>
<feature type="compositionally biased region" description="Low complexity" evidence="5">
    <location>
        <begin position="144"/>
        <end position="166"/>
    </location>
</feature>
<protein>
    <submittedName>
        <fullName evidence="7">TKL protein kinase</fullName>
    </submittedName>
</protein>
<dbReference type="AlphaFoldDB" id="F2U3J0"/>
<dbReference type="OMA" id="QMSSMYQ"/>
<accession>F2U3J0</accession>
<feature type="region of interest" description="Disordered" evidence="5">
    <location>
        <begin position="76"/>
        <end position="117"/>
    </location>
</feature>
<organism evidence="8">
    <name type="scientific">Salpingoeca rosetta (strain ATCC 50818 / BSB-021)</name>
    <dbReference type="NCBI Taxonomy" id="946362"/>
    <lineage>
        <taxon>Eukaryota</taxon>
        <taxon>Choanoflagellata</taxon>
        <taxon>Craspedida</taxon>
        <taxon>Salpingoecidae</taxon>
        <taxon>Salpingoeca</taxon>
    </lineage>
</organism>
<feature type="compositionally biased region" description="Polar residues" evidence="5">
    <location>
        <begin position="18"/>
        <end position="30"/>
    </location>
</feature>
<dbReference type="GO" id="GO:0004674">
    <property type="term" value="F:protein serine/threonine kinase activity"/>
    <property type="evidence" value="ECO:0007669"/>
    <property type="project" value="UniProtKB-KW"/>
</dbReference>
<dbReference type="SUPFAM" id="SSF56112">
    <property type="entry name" value="Protein kinase-like (PK-like)"/>
    <property type="match status" value="1"/>
</dbReference>
<dbReference type="RefSeq" id="XP_004996367.1">
    <property type="nucleotide sequence ID" value="XM_004996310.1"/>
</dbReference>
<dbReference type="Proteomes" id="UP000007799">
    <property type="component" value="Unassembled WGS sequence"/>
</dbReference>
<dbReference type="EMBL" id="GL832960">
    <property type="protein sequence ID" value="EGD82184.1"/>
    <property type="molecule type" value="Genomic_DNA"/>
</dbReference>
<feature type="region of interest" description="Disordered" evidence="5">
    <location>
        <begin position="134"/>
        <end position="170"/>
    </location>
</feature>
<dbReference type="InterPro" id="IPR051681">
    <property type="entry name" value="Ser/Thr_Kinases-Pseudokinases"/>
</dbReference>
<keyword evidence="3 4" id="KW-0067">ATP-binding</keyword>
<dbReference type="PROSITE" id="PS50011">
    <property type="entry name" value="PROTEIN_KINASE_DOM"/>
    <property type="match status" value="1"/>
</dbReference>
<dbReference type="PROSITE" id="PS00108">
    <property type="entry name" value="PROTEIN_KINASE_ST"/>
    <property type="match status" value="1"/>
</dbReference>
<dbReference type="InterPro" id="IPR008271">
    <property type="entry name" value="Ser/Thr_kinase_AS"/>
</dbReference>
<dbReference type="InParanoid" id="F2U3J0"/>
<evidence type="ECO:0000313" key="7">
    <source>
        <dbReference type="EMBL" id="EGD82184.1"/>
    </source>
</evidence>
<keyword evidence="7" id="KW-0418">Kinase</keyword>
<dbReference type="Gene3D" id="1.10.510.10">
    <property type="entry name" value="Transferase(Phosphotransferase) domain 1"/>
    <property type="match status" value="1"/>
</dbReference>
<evidence type="ECO:0000256" key="3">
    <source>
        <dbReference type="ARBA" id="ARBA00022840"/>
    </source>
</evidence>
<feature type="compositionally biased region" description="Low complexity" evidence="5">
    <location>
        <begin position="84"/>
        <end position="114"/>
    </location>
</feature>
<feature type="region of interest" description="Disordered" evidence="5">
    <location>
        <begin position="1"/>
        <end position="60"/>
    </location>
</feature>
<sequence>MPRNWNEFRSAHKGQGLSAAQMSSMYQAQKASAPPPASYSAPSFSYGAPSTPSSGNAWNAFRSAHKGHHLSPAQMSSMYQAEKAASSSSSVPASGSYKAPSTPSTPSTSSTPSSGNAWHEFRAAHKGHHLSPAQMSSMYQAEKAASSSAARLQQSTTSPASSSTPTKNPWHRFLAAHKGDGHSVTELSVMYRKERAQEQAASSTGLSAAVAGLKPPSSKPRKVNSWNEFQKEMKGSDMPLPDRLALYHALKRAQRGERDEDLRPRTPPQFDTCDQWADEYQRQTLERQQFAQEMEDSTLSADDLEHQAGQAQIPADRVTLRDKPIGTGAFGEVYAGTYDSTPVAVKVLSVEGKTRKKAFVREFATLNRLKHPNIIGVFGYVERDRSRMGIVMEFMSGGSLWDQLHGVEDGESLTVQHKNVATMQMISAIAFLHGNDIAHRDLKSRNFLVQRFNKDPQSVSVKLCDFGFVQLKNQVHSTTTSVQGGAIFVGTPSNAAPEVFAEEVTDDDLAAWCACDIYSFSVVLWELYEEEEPYFGKSAVTIKKYVLGGQRLPFEDTPEELRACIREFWQQDPHQRPTAADAKRQLSAFCG</sequence>
<dbReference type="SMART" id="SM00220">
    <property type="entry name" value="S_TKc"/>
    <property type="match status" value="1"/>
</dbReference>
<dbReference type="Pfam" id="PF07714">
    <property type="entry name" value="PK_Tyr_Ser-Thr"/>
    <property type="match status" value="1"/>
</dbReference>
<evidence type="ECO:0000256" key="2">
    <source>
        <dbReference type="ARBA" id="ARBA00022741"/>
    </source>
</evidence>
<dbReference type="eggNOG" id="KOG0192">
    <property type="taxonomic scope" value="Eukaryota"/>
</dbReference>
<dbReference type="STRING" id="946362.F2U3J0"/>
<evidence type="ECO:0000256" key="1">
    <source>
        <dbReference type="ARBA" id="ARBA00022527"/>
    </source>
</evidence>
<evidence type="ECO:0000313" key="8">
    <source>
        <dbReference type="Proteomes" id="UP000007799"/>
    </source>
</evidence>
<proteinExistence type="predicted"/>
<feature type="domain" description="Protein kinase" evidence="6">
    <location>
        <begin position="319"/>
        <end position="589"/>
    </location>
</feature>
<dbReference type="InterPro" id="IPR001245">
    <property type="entry name" value="Ser-Thr/Tyr_kinase_cat_dom"/>
</dbReference>
<feature type="region of interest" description="Disordered" evidence="5">
    <location>
        <begin position="198"/>
        <end position="223"/>
    </location>
</feature>
<evidence type="ECO:0000256" key="4">
    <source>
        <dbReference type="PROSITE-ProRule" id="PRU10141"/>
    </source>
</evidence>
<dbReference type="InterPro" id="IPR011009">
    <property type="entry name" value="Kinase-like_dom_sf"/>
</dbReference>
<name>F2U3J0_SALR5</name>
<dbReference type="PANTHER" id="PTHR44329">
    <property type="entry name" value="SERINE/THREONINE-PROTEIN KINASE TNNI3K-RELATED"/>
    <property type="match status" value="1"/>
</dbReference>
<dbReference type="InterPro" id="IPR017441">
    <property type="entry name" value="Protein_kinase_ATP_BS"/>
</dbReference>
<keyword evidence="1" id="KW-0723">Serine/threonine-protein kinase</keyword>
<evidence type="ECO:0000259" key="6">
    <source>
        <dbReference type="PROSITE" id="PS50011"/>
    </source>
</evidence>
<dbReference type="OrthoDB" id="4062651at2759"/>
<evidence type="ECO:0000256" key="5">
    <source>
        <dbReference type="SAM" id="MobiDB-lite"/>
    </source>
</evidence>
<keyword evidence="2 4" id="KW-0547">Nucleotide-binding</keyword>
<feature type="binding site" evidence="4">
    <location>
        <position position="346"/>
    </location>
    <ligand>
        <name>ATP</name>
        <dbReference type="ChEBI" id="CHEBI:30616"/>
    </ligand>
</feature>
<dbReference type="GO" id="GO:0005524">
    <property type="term" value="F:ATP binding"/>
    <property type="evidence" value="ECO:0007669"/>
    <property type="project" value="UniProtKB-UniRule"/>
</dbReference>
<dbReference type="PROSITE" id="PS00107">
    <property type="entry name" value="PROTEIN_KINASE_ATP"/>
    <property type="match status" value="1"/>
</dbReference>